<dbReference type="InterPro" id="IPR039965">
    <property type="entry name" value="C3H7.08c"/>
</dbReference>
<feature type="region of interest" description="Disordered" evidence="1">
    <location>
        <begin position="79"/>
        <end position="100"/>
    </location>
</feature>
<dbReference type="PANTHER" id="PTHR40466:SF1">
    <property type="entry name" value="FUNGAL PROTEIN"/>
    <property type="match status" value="1"/>
</dbReference>
<dbReference type="EMBL" id="QAPF01000272">
    <property type="protein sequence ID" value="TEA12205.1"/>
    <property type="molecule type" value="Genomic_DNA"/>
</dbReference>
<gene>
    <name evidence="3" type="ORF">C8034_v006444</name>
</gene>
<dbReference type="AlphaFoldDB" id="A0A4R8T4T4"/>
<organism evidence="3 4">
    <name type="scientific">Colletotrichum sidae</name>
    <dbReference type="NCBI Taxonomy" id="1347389"/>
    <lineage>
        <taxon>Eukaryota</taxon>
        <taxon>Fungi</taxon>
        <taxon>Dikarya</taxon>
        <taxon>Ascomycota</taxon>
        <taxon>Pezizomycotina</taxon>
        <taxon>Sordariomycetes</taxon>
        <taxon>Hypocreomycetidae</taxon>
        <taxon>Glomerellales</taxon>
        <taxon>Glomerellaceae</taxon>
        <taxon>Colletotrichum</taxon>
        <taxon>Colletotrichum orbiculare species complex</taxon>
    </lineage>
</organism>
<sequence length="159" mass="17243">MASFVARRAFSTSVRRLADDRAKQQLTQESKRNPEIFILGGVMAAALGGAGLYFGRSPTTATSESPVLKAGMPWETESSGKYKYHPGGNPNAEPKDAPSAVNTVIVPNVTLPKVRQAAASPERRAEFATSPSLSDEHQARDSKPELHEKYNKWGKDGYP</sequence>
<feature type="compositionally biased region" description="Basic and acidic residues" evidence="1">
    <location>
        <begin position="134"/>
        <end position="159"/>
    </location>
</feature>
<keyword evidence="2" id="KW-1133">Transmembrane helix</keyword>
<evidence type="ECO:0000256" key="1">
    <source>
        <dbReference type="SAM" id="MobiDB-lite"/>
    </source>
</evidence>
<comment type="caution">
    <text evidence="3">The sequence shown here is derived from an EMBL/GenBank/DDBJ whole genome shotgun (WGS) entry which is preliminary data.</text>
</comment>
<proteinExistence type="predicted"/>
<protein>
    <submittedName>
        <fullName evidence="3">Uncharacterized protein</fullName>
    </submittedName>
</protein>
<evidence type="ECO:0000313" key="4">
    <source>
        <dbReference type="Proteomes" id="UP000295604"/>
    </source>
</evidence>
<dbReference type="PANTHER" id="PTHR40466">
    <property type="entry name" value="EXPRESSED PROTEIN"/>
    <property type="match status" value="1"/>
</dbReference>
<evidence type="ECO:0000313" key="3">
    <source>
        <dbReference type="EMBL" id="TEA12205.1"/>
    </source>
</evidence>
<feature type="transmembrane region" description="Helical" evidence="2">
    <location>
        <begin position="36"/>
        <end position="55"/>
    </location>
</feature>
<keyword evidence="4" id="KW-1185">Reference proteome</keyword>
<name>A0A4R8T4T4_9PEZI</name>
<keyword evidence="2" id="KW-0812">Transmembrane</keyword>
<accession>A0A4R8T4T4</accession>
<evidence type="ECO:0000256" key="2">
    <source>
        <dbReference type="SAM" id="Phobius"/>
    </source>
</evidence>
<feature type="region of interest" description="Disordered" evidence="1">
    <location>
        <begin position="115"/>
        <end position="159"/>
    </location>
</feature>
<reference evidence="3 4" key="1">
    <citation type="submission" date="2018-11" db="EMBL/GenBank/DDBJ databases">
        <title>Genome sequence and assembly of Colletotrichum sidae.</title>
        <authorList>
            <person name="Gan P."/>
            <person name="Shirasu K."/>
        </authorList>
    </citation>
    <scope>NUCLEOTIDE SEQUENCE [LARGE SCALE GENOMIC DNA]</scope>
    <source>
        <strain evidence="3 4">CBS 518.97</strain>
    </source>
</reference>
<dbReference type="Proteomes" id="UP000295604">
    <property type="component" value="Unassembled WGS sequence"/>
</dbReference>
<keyword evidence="2" id="KW-0472">Membrane</keyword>